<evidence type="ECO:0000256" key="1">
    <source>
        <dbReference type="ARBA" id="ARBA00010815"/>
    </source>
</evidence>
<keyword evidence="5" id="KW-0443">Lipid metabolism</keyword>
<keyword evidence="4" id="KW-0949">S-adenosyl-L-methionine</keyword>
<reference evidence="7 8" key="1">
    <citation type="submission" date="2014-01" db="EMBL/GenBank/DDBJ databases">
        <title>Roseivivax halodurans JCM 10272 Genome Sequencing.</title>
        <authorList>
            <person name="Lai Q."/>
            <person name="Li G."/>
            <person name="Shao Z."/>
        </authorList>
    </citation>
    <scope>NUCLEOTIDE SEQUENCE [LARGE SCALE GENOMIC DNA]</scope>
    <source>
        <strain evidence="7 8">JCM 10272</strain>
    </source>
</reference>
<sequence length="402" mass="46137">MIRTDTAGEAGLPRYFPQVFAAAKTMNRGRADFVLEDGRVFRAEGRAPGPVAELHIHNPDLFGRLIREGYLGFSEAYLEGWWSTPDLMAFMDLMHADNDELYDGFAGMGLVRAFERLRFWLQANSKRQARRNIAHHYDLGNDFYKLWLDDTMTYSSALFETGQESLEKAQTAKYASMVDQMGASAGDHVLEIGCGWGGFAEYAAKERGLRVTGLTISREQYHYTRERIARAGLSDRVEVKLQDYRDERGAYDGIASIEMFEAVGERYWPVFFDTLRDRLKPGANATLQIITVKHSRWEMYRRSVDFIQKYIFPGGMLPSPVVLRDEVRRAGLDVTGSMEFGQSYSQTLRRWHDTFNEKWENVSQLGFDDRFRRMWNFYLTSCAATFSSGNCDVTQITVTRPS</sequence>
<dbReference type="OrthoDB" id="9782855at2"/>
<dbReference type="InterPro" id="IPR029063">
    <property type="entry name" value="SAM-dependent_MTases_sf"/>
</dbReference>
<protein>
    <submittedName>
        <fullName evidence="7">Cyclopropane-fatty-acyl-phospholipid synthase</fullName>
    </submittedName>
</protein>
<feature type="active site" evidence="6">
    <location>
        <position position="382"/>
    </location>
</feature>
<dbReference type="Gene3D" id="3.40.50.150">
    <property type="entry name" value="Vaccinia Virus protein VP39"/>
    <property type="match status" value="1"/>
</dbReference>
<dbReference type="InterPro" id="IPR003333">
    <property type="entry name" value="CMAS"/>
</dbReference>
<dbReference type="EMBL" id="JALZ01000004">
    <property type="protein sequence ID" value="ETX15677.1"/>
    <property type="molecule type" value="Genomic_DNA"/>
</dbReference>
<dbReference type="Proteomes" id="UP000022447">
    <property type="component" value="Unassembled WGS sequence"/>
</dbReference>
<name>X7EIC1_9RHOB</name>
<dbReference type="SUPFAM" id="SSF53335">
    <property type="entry name" value="S-adenosyl-L-methionine-dependent methyltransferases"/>
    <property type="match status" value="1"/>
</dbReference>
<dbReference type="InterPro" id="IPR050723">
    <property type="entry name" value="CFA/CMAS"/>
</dbReference>
<keyword evidence="3" id="KW-0808">Transferase</keyword>
<dbReference type="PANTHER" id="PTHR43667:SF2">
    <property type="entry name" value="FATTY ACID C-METHYL TRANSFERASE"/>
    <property type="match status" value="1"/>
</dbReference>
<dbReference type="RefSeq" id="WP_037259934.1">
    <property type="nucleotide sequence ID" value="NZ_JALZ01000004.1"/>
</dbReference>
<keyword evidence="8" id="KW-1185">Reference proteome</keyword>
<evidence type="ECO:0000256" key="3">
    <source>
        <dbReference type="ARBA" id="ARBA00022679"/>
    </source>
</evidence>
<accession>X7EIC1</accession>
<dbReference type="PANTHER" id="PTHR43667">
    <property type="entry name" value="CYCLOPROPANE-FATTY-ACYL-PHOSPHOLIPID SYNTHASE"/>
    <property type="match status" value="1"/>
</dbReference>
<comment type="similarity">
    <text evidence="1">Belongs to the CFA/CMAS family.</text>
</comment>
<dbReference type="PATRIC" id="fig|1449350.3.peg.1265"/>
<evidence type="ECO:0000313" key="8">
    <source>
        <dbReference type="Proteomes" id="UP000022447"/>
    </source>
</evidence>
<dbReference type="eggNOG" id="COG2230">
    <property type="taxonomic scope" value="Bacteria"/>
</dbReference>
<evidence type="ECO:0000256" key="5">
    <source>
        <dbReference type="ARBA" id="ARBA00023098"/>
    </source>
</evidence>
<dbReference type="Pfam" id="PF02353">
    <property type="entry name" value="CMAS"/>
    <property type="match status" value="1"/>
</dbReference>
<dbReference type="GO" id="GO:0008610">
    <property type="term" value="P:lipid biosynthetic process"/>
    <property type="evidence" value="ECO:0007669"/>
    <property type="project" value="InterPro"/>
</dbReference>
<comment type="caution">
    <text evidence="7">The sequence shown here is derived from an EMBL/GenBank/DDBJ whole genome shotgun (WGS) entry which is preliminary data.</text>
</comment>
<evidence type="ECO:0000256" key="2">
    <source>
        <dbReference type="ARBA" id="ARBA00022603"/>
    </source>
</evidence>
<evidence type="ECO:0000256" key="6">
    <source>
        <dbReference type="PIRSR" id="PIRSR003085-1"/>
    </source>
</evidence>
<evidence type="ECO:0000313" key="7">
    <source>
        <dbReference type="EMBL" id="ETX15677.1"/>
    </source>
</evidence>
<dbReference type="PIRSF" id="PIRSF003085">
    <property type="entry name" value="CMAS"/>
    <property type="match status" value="1"/>
</dbReference>
<keyword evidence="2" id="KW-0489">Methyltransferase</keyword>
<dbReference type="STRING" id="1449350.OCH239_14665"/>
<dbReference type="GO" id="GO:0032259">
    <property type="term" value="P:methylation"/>
    <property type="evidence" value="ECO:0007669"/>
    <property type="project" value="UniProtKB-KW"/>
</dbReference>
<dbReference type="GO" id="GO:0008168">
    <property type="term" value="F:methyltransferase activity"/>
    <property type="evidence" value="ECO:0007669"/>
    <property type="project" value="UniProtKB-KW"/>
</dbReference>
<organism evidence="7 8">
    <name type="scientific">Roseivivax halodurans JCM 10272</name>
    <dbReference type="NCBI Taxonomy" id="1449350"/>
    <lineage>
        <taxon>Bacteria</taxon>
        <taxon>Pseudomonadati</taxon>
        <taxon>Pseudomonadota</taxon>
        <taxon>Alphaproteobacteria</taxon>
        <taxon>Rhodobacterales</taxon>
        <taxon>Roseobacteraceae</taxon>
        <taxon>Roseivivax</taxon>
    </lineage>
</organism>
<gene>
    <name evidence="7" type="ORF">OCH239_14665</name>
</gene>
<proteinExistence type="inferred from homology"/>
<dbReference type="AlphaFoldDB" id="X7EIC1"/>
<evidence type="ECO:0000256" key="4">
    <source>
        <dbReference type="ARBA" id="ARBA00022691"/>
    </source>
</evidence>
<dbReference type="CDD" id="cd02440">
    <property type="entry name" value="AdoMet_MTases"/>
    <property type="match status" value="1"/>
</dbReference>